<keyword evidence="4" id="KW-1185">Reference proteome</keyword>
<evidence type="ECO:0000313" key="3">
    <source>
        <dbReference type="EMBL" id="MCQ4813154.1"/>
    </source>
</evidence>
<dbReference type="EMBL" id="JANFYT010000003">
    <property type="protein sequence ID" value="MCQ4813154.1"/>
    <property type="molecule type" value="Genomic_DNA"/>
</dbReference>
<dbReference type="RefSeq" id="WP_008708814.1">
    <property type="nucleotide sequence ID" value="NZ_CABKQM010000002.1"/>
</dbReference>
<dbReference type="Gene3D" id="3.40.50.150">
    <property type="entry name" value="Vaccinia Virus protein VP39"/>
    <property type="match status" value="1"/>
</dbReference>
<dbReference type="InterPro" id="IPR029063">
    <property type="entry name" value="SAM-dependent_MTases_sf"/>
</dbReference>
<dbReference type="GeneID" id="95757580"/>
<evidence type="ECO:0000259" key="2">
    <source>
        <dbReference type="Pfam" id="PF08241"/>
    </source>
</evidence>
<dbReference type="GO" id="GO:0032259">
    <property type="term" value="P:methylation"/>
    <property type="evidence" value="ECO:0007669"/>
    <property type="project" value="UniProtKB-KW"/>
</dbReference>
<gene>
    <name evidence="3" type="ORF">NE630_01800</name>
</gene>
<dbReference type="PANTHER" id="PTHR44068:SF11">
    <property type="entry name" value="GERANYL DIPHOSPHATE 2-C-METHYLTRANSFERASE"/>
    <property type="match status" value="1"/>
</dbReference>
<evidence type="ECO:0000313" key="4">
    <source>
        <dbReference type="Proteomes" id="UP001205919"/>
    </source>
</evidence>
<accession>A0AAW5K206</accession>
<evidence type="ECO:0000256" key="1">
    <source>
        <dbReference type="ARBA" id="ARBA00022679"/>
    </source>
</evidence>
<dbReference type="SUPFAM" id="SSF53335">
    <property type="entry name" value="S-adenosyl-L-methionine-dependent methyltransferases"/>
    <property type="match status" value="1"/>
</dbReference>
<keyword evidence="3" id="KW-0489">Methyltransferase</keyword>
<name>A0AAW5K206_9BACT</name>
<proteinExistence type="predicted"/>
<reference evidence="3 4" key="1">
    <citation type="submission" date="2022-06" db="EMBL/GenBank/DDBJ databases">
        <title>Isolation of gut microbiota from human fecal samples.</title>
        <authorList>
            <person name="Pamer E.G."/>
            <person name="Barat B."/>
            <person name="Waligurski E."/>
            <person name="Medina S."/>
            <person name="Paddock L."/>
            <person name="Mostad J."/>
        </authorList>
    </citation>
    <scope>NUCLEOTIDE SEQUENCE [LARGE SCALE GENOMIC DNA]</scope>
    <source>
        <strain evidence="3 4">DFI.9.90</strain>
    </source>
</reference>
<dbReference type="PANTHER" id="PTHR44068">
    <property type="entry name" value="ZGC:194242"/>
    <property type="match status" value="1"/>
</dbReference>
<dbReference type="GO" id="GO:0008757">
    <property type="term" value="F:S-adenosylmethionine-dependent methyltransferase activity"/>
    <property type="evidence" value="ECO:0007669"/>
    <property type="project" value="InterPro"/>
</dbReference>
<dbReference type="AlphaFoldDB" id="A0AAW5K206"/>
<protein>
    <submittedName>
        <fullName evidence="3">Methyltransferase domain-containing protein</fullName>
    </submittedName>
</protein>
<sequence>MKYTKSNKYDQKFLKNYIMGPNPMKLLEELLAKSPLMPGQTVLDLGCGRGVTSLFLVKEYGVRVFAADLWISPSENKKFFDEMGLTSEQVIPIKAEAHELPFADGFFDAVVSVDSYHYFGLDPEYLGKHLLPLIKDGGRLIFAVPGMKRDIHDAIPAEMLLSWRPEDLDTMHDAACWRRILSATDGIEIVSLREMDSFDECWNDWLACDNEYAVGDRKAMNAGAGKYMNFIAAEIRKKNLS</sequence>
<dbReference type="Pfam" id="PF08241">
    <property type="entry name" value="Methyltransf_11"/>
    <property type="match status" value="1"/>
</dbReference>
<dbReference type="CDD" id="cd02440">
    <property type="entry name" value="AdoMet_MTases"/>
    <property type="match status" value="1"/>
</dbReference>
<organism evidence="3 4">
    <name type="scientific">Cloacibacillus evryensis</name>
    <dbReference type="NCBI Taxonomy" id="508460"/>
    <lineage>
        <taxon>Bacteria</taxon>
        <taxon>Thermotogati</taxon>
        <taxon>Synergistota</taxon>
        <taxon>Synergistia</taxon>
        <taxon>Synergistales</taxon>
        <taxon>Synergistaceae</taxon>
        <taxon>Cloacibacillus</taxon>
    </lineage>
</organism>
<feature type="domain" description="Methyltransferase type 11" evidence="2">
    <location>
        <begin position="43"/>
        <end position="142"/>
    </location>
</feature>
<dbReference type="InterPro" id="IPR050447">
    <property type="entry name" value="Erg6_SMT_methyltransf"/>
</dbReference>
<comment type="caution">
    <text evidence="3">The sequence shown here is derived from an EMBL/GenBank/DDBJ whole genome shotgun (WGS) entry which is preliminary data.</text>
</comment>
<dbReference type="InterPro" id="IPR013216">
    <property type="entry name" value="Methyltransf_11"/>
</dbReference>
<dbReference type="Proteomes" id="UP001205919">
    <property type="component" value="Unassembled WGS sequence"/>
</dbReference>
<keyword evidence="1" id="KW-0808">Transferase</keyword>